<dbReference type="InterPro" id="IPR005331">
    <property type="entry name" value="Sulfotransferase"/>
</dbReference>
<evidence type="ECO:0000313" key="1">
    <source>
        <dbReference type="EMBL" id="ATF06262.1"/>
    </source>
</evidence>
<dbReference type="EMBL" id="CP010784">
    <property type="protein sequence ID" value="ATF06262.1"/>
    <property type="molecule type" value="Genomic_DNA"/>
</dbReference>
<reference evidence="1 2" key="1">
    <citation type="journal article" date="2017" name="Front. Microbiol.">
        <title>Phaeobacter piscinae sp. nov., a species of the Roseobacter group and potential aquaculture probiont.</title>
        <authorList>
            <person name="Sonnenschein E.C."/>
            <person name="Phippen C.B.W."/>
            <person name="Nielsen K.F."/>
            <person name="Mateiu R.V."/>
            <person name="Melchiorsen J."/>
            <person name="Gram L."/>
            <person name="Overmann J."/>
            <person name="Freese H.M."/>
        </authorList>
    </citation>
    <scope>NUCLEOTIDE SEQUENCE [LARGE SCALE GENOMIC DNA]</scope>
    <source>
        <strain evidence="1 2">P63</strain>
    </source>
</reference>
<proteinExistence type="predicted"/>
<accession>A0AAC9Z9L2</accession>
<sequence length="259" mass="29598">MRFCKKILRKVAVKGRDKTFLCASLRFSLYCKVLSLPGMILSPGRSYVFVHIPKTGGTALSLALEARAMADDLMLGDTPKARKRRRRLQGVKTRGRLWKHSTLADIDGLLPDDQLRRLFAFTLVRNPFDRVLSLYHWLRMQSFDHPSVPLAKALNFEDFACHPQMLTAFRANPACAYMRRADGVEQCACYIRLEHFARDAAPLFDHLGFELHLPVANISDRPRSWQESYTDASRRAVTEACAEDLAQFEYSFNDSPIDQ</sequence>
<protein>
    <submittedName>
        <fullName evidence="1">Sulfotransferase family protein</fullName>
    </submittedName>
</protein>
<gene>
    <name evidence="1" type="ORF">PhaeoP63_02195</name>
</gene>
<dbReference type="Proteomes" id="UP000217545">
    <property type="component" value="Chromosome"/>
</dbReference>
<dbReference type="Gene3D" id="3.40.50.300">
    <property type="entry name" value="P-loop containing nucleotide triphosphate hydrolases"/>
    <property type="match status" value="1"/>
</dbReference>
<name>A0AAC9Z9L2_9RHOB</name>
<dbReference type="GO" id="GO:0016020">
    <property type="term" value="C:membrane"/>
    <property type="evidence" value="ECO:0007669"/>
    <property type="project" value="InterPro"/>
</dbReference>
<dbReference type="InterPro" id="IPR027417">
    <property type="entry name" value="P-loop_NTPase"/>
</dbReference>
<dbReference type="SUPFAM" id="SSF52540">
    <property type="entry name" value="P-loop containing nucleoside triphosphate hydrolases"/>
    <property type="match status" value="1"/>
</dbReference>
<dbReference type="GO" id="GO:0008146">
    <property type="term" value="F:sulfotransferase activity"/>
    <property type="evidence" value="ECO:0007669"/>
    <property type="project" value="InterPro"/>
</dbReference>
<organism evidence="1 2">
    <name type="scientific">Phaeobacter gallaeciensis</name>
    <dbReference type="NCBI Taxonomy" id="60890"/>
    <lineage>
        <taxon>Bacteria</taxon>
        <taxon>Pseudomonadati</taxon>
        <taxon>Pseudomonadota</taxon>
        <taxon>Alphaproteobacteria</taxon>
        <taxon>Rhodobacterales</taxon>
        <taxon>Roseobacteraceae</taxon>
        <taxon>Phaeobacter</taxon>
    </lineage>
</organism>
<dbReference type="AlphaFoldDB" id="A0AAC9Z9L2"/>
<dbReference type="Pfam" id="PF03567">
    <property type="entry name" value="Sulfotransfer_2"/>
    <property type="match status" value="1"/>
</dbReference>
<evidence type="ECO:0000313" key="2">
    <source>
        <dbReference type="Proteomes" id="UP000217545"/>
    </source>
</evidence>